<sequence length="57" mass="7079">MPQMMPLNWMMLYFMFNLIFFLFMIINYFNLNFPSNKLISSNKSNYSKSFFNFWPLN</sequence>
<reference evidence="2" key="1">
    <citation type="journal article" date="2019" name="Mitochondrial DNA Part B Resour">
        <title>The complete mitochondrial genome of the North American pale summer sedge caddisfly Limnephilus hyalinus (Insecta: Trichoptera: Limnephilidae).</title>
        <authorList>
            <person name="Al-Baeity H."/>
            <person name="Allard L.S."/>
            <person name="Arreza L."/>
            <person name="Asbury T.A."/>
            <person name="Bandayrel J.A."/>
            <person name="Brar S."/>
            <person name="Ellen Brien N."/>
            <person name="Chan L.L."/>
            <person name="Chimney K.P."/>
            <person name="de Leon M.-A.R."/>
            <person name="Farrell A.C."/>
            <person name="Forsberg B.A."/>
            <person name="Ghimire H."/>
            <person name="Heschuk D.J."/>
            <person name="Highfield M.L."/>
            <person name="Hole D.T."/>
            <person name="Ilagan G.M."/>
            <person name="Jantz A."/>
            <person name="Kapasi M.S."/>
            <person name="Ko O.E."/>
            <person name="Krupka E.V."/>
            <person name="Lemon C."/>
            <person name="Luna P.E."/>
            <person name="Marshall C.L."/>
            <person name="Mucowinka L.P."/>
            <person name="Oleniuk T.W."/>
            <person name="Palmer M.C.L."/>
            <person name="Paskvalin I."/>
            <person name="Rodrigues M."/>
            <person name="Rutherford K.A."/>
            <person name="Sachs M."/>
            <person name="Stokowski R.K.S."/>
            <person name="Sullivan D.S."/>
            <person name="Taillieu R.R."/>
            <person name="Thulasiram M.R."/>
            <person name="Tsang J.H."/>
            <person name="Wiwchar C.E."/>
            <person name="Wray J.M."/>
            <person name="Marcus J.M."/>
        </authorList>
    </citation>
    <scope>NUCLEOTIDE SEQUENCE</scope>
</reference>
<accession>A0A5B9T549</accession>
<organism evidence="2">
    <name type="scientific">Limnephilus hyalinus</name>
    <dbReference type="NCBI Taxonomy" id="1188153"/>
    <lineage>
        <taxon>Eukaryota</taxon>
        <taxon>Metazoa</taxon>
        <taxon>Ecdysozoa</taxon>
        <taxon>Arthropoda</taxon>
        <taxon>Hexapoda</taxon>
        <taxon>Insecta</taxon>
        <taxon>Pterygota</taxon>
        <taxon>Neoptera</taxon>
        <taxon>Endopterygota</taxon>
        <taxon>Trichoptera</taxon>
        <taxon>Integripalpia</taxon>
        <taxon>Plenitentoria</taxon>
        <taxon>Limnephiloidea</taxon>
        <taxon>Limnephilidae</taxon>
        <taxon>Limnephilinae</taxon>
        <taxon>Limnephilini</taxon>
        <taxon>Limnephilus</taxon>
    </lineage>
</organism>
<gene>
    <name evidence="2" type="primary">ATP8</name>
</gene>
<keyword evidence="2" id="KW-0496">Mitochondrion</keyword>
<geneLocation type="mitochondrion" evidence="2"/>
<evidence type="ECO:0000313" key="2">
    <source>
        <dbReference type="EMBL" id="QEG98837.1"/>
    </source>
</evidence>
<feature type="transmembrane region" description="Helical" evidence="1">
    <location>
        <begin position="12"/>
        <end position="31"/>
    </location>
</feature>
<keyword evidence="1" id="KW-0472">Membrane</keyword>
<dbReference type="EMBL" id="MK077681">
    <property type="protein sequence ID" value="QEG98837.1"/>
    <property type="molecule type" value="Genomic_DNA"/>
</dbReference>
<dbReference type="AlphaFoldDB" id="A0A5B9T549"/>
<name>A0A5B9T549_9NEOP</name>
<evidence type="ECO:0000256" key="1">
    <source>
        <dbReference type="SAM" id="Phobius"/>
    </source>
</evidence>
<keyword evidence="1" id="KW-0812">Transmembrane</keyword>
<protein>
    <submittedName>
        <fullName evidence="2">ATP synthase F0 subunit 8</fullName>
    </submittedName>
</protein>
<dbReference type="RefSeq" id="YP_009692231.1">
    <property type="nucleotide sequence ID" value="NC_044710.1"/>
</dbReference>
<proteinExistence type="predicted"/>
<dbReference type="GeneID" id="41797271"/>
<dbReference type="CTD" id="4509"/>
<keyword evidence="1" id="KW-1133">Transmembrane helix</keyword>